<comment type="similarity">
    <text evidence="6">Belongs to the MT-A70-like family.</text>
</comment>
<gene>
    <name evidence="8" type="ORF">SAMEA4029010_CIC11G00000000990</name>
</gene>
<keyword evidence="2" id="KW-0489">Methyltransferase</keyword>
<comment type="catalytic activity">
    <reaction evidence="5">
        <text>an adenosine in mRNA + S-adenosyl-L-methionine = an N(6)-methyladenosine in mRNA + S-adenosyl-L-homocysteine + H(+)</text>
        <dbReference type="Rhea" id="RHEA:55584"/>
        <dbReference type="Rhea" id="RHEA-COMP:12414"/>
        <dbReference type="Rhea" id="RHEA-COMP:12417"/>
        <dbReference type="ChEBI" id="CHEBI:15378"/>
        <dbReference type="ChEBI" id="CHEBI:57856"/>
        <dbReference type="ChEBI" id="CHEBI:59789"/>
        <dbReference type="ChEBI" id="CHEBI:74411"/>
        <dbReference type="ChEBI" id="CHEBI:74449"/>
        <dbReference type="EC" id="2.1.1.348"/>
    </reaction>
</comment>
<dbReference type="PANTHER" id="PTHR12829">
    <property type="entry name" value="N6-ADENOSINE-METHYLTRANSFERASE"/>
    <property type="match status" value="1"/>
</dbReference>
<evidence type="ECO:0000313" key="8">
    <source>
        <dbReference type="EMBL" id="SGZ46263.1"/>
    </source>
</evidence>
<dbReference type="AlphaFoldDB" id="A0A1L0B5Z6"/>
<organism evidence="8 9">
    <name type="scientific">Sungouiella intermedia</name>
    <dbReference type="NCBI Taxonomy" id="45354"/>
    <lineage>
        <taxon>Eukaryota</taxon>
        <taxon>Fungi</taxon>
        <taxon>Dikarya</taxon>
        <taxon>Ascomycota</taxon>
        <taxon>Saccharomycotina</taxon>
        <taxon>Pichiomycetes</taxon>
        <taxon>Metschnikowiaceae</taxon>
        <taxon>Sungouiella</taxon>
    </lineage>
</organism>
<sequence>MCPCDFEDVTAFHLFLDEFNGVSADSLRFGSLIYGRDALVWVNHVNIEILKSKLEMTESPRDKNGELVKSNKVAQMNSPGSSDANSRMGNVSVNSQLLEILSQPLYTVNSDTSSPGFDGDIDKFRAMLGKPTAMTVLGMERAKLLTERKPFYEVCEVASHNQTLSKLCLNPKAIGLSVQDLPSNAKTHKVIQSCKSLIGKDVLTCVKNKIHYLPLVTSSTDMYLGNCSYLDTCHKLKSCRYLHFYTLNPPPKNEGKGEGKNDSKKVERKASETDLNSFLAIEYTIGECFDAILKPILPPQWINCDVRTLPFNILGKFSAIISDPAWDIHMSLPYGTCKDSELLSLPMGELQDEGILLLWVTGRSIEIGRKALAQWGYTVSDEVIWIKLNQLRRTIVTGRTGHWLNHSKEHLLLGIKGDPVWLNRKIDLDIIVSGTRETLRKPDELYGMVERMVGRHSRKLEIFGRDHNIRPGWFSKYSGNFKS</sequence>
<dbReference type="GO" id="GO:0005634">
    <property type="term" value="C:nucleus"/>
    <property type="evidence" value="ECO:0007669"/>
    <property type="project" value="TreeGrafter"/>
</dbReference>
<protein>
    <recommendedName>
        <fullName evidence="1">mRNA m(6)A methyltransferase</fullName>
        <ecNumber evidence="1">2.1.1.348</ecNumber>
    </recommendedName>
</protein>
<evidence type="ECO:0000256" key="6">
    <source>
        <dbReference type="PROSITE-ProRule" id="PRU00489"/>
    </source>
</evidence>
<dbReference type="STRING" id="45354.A0A1L0B5Z6"/>
<keyword evidence="9" id="KW-1185">Reference proteome</keyword>
<evidence type="ECO:0000256" key="2">
    <source>
        <dbReference type="ARBA" id="ARBA00022603"/>
    </source>
</evidence>
<dbReference type="Pfam" id="PF05063">
    <property type="entry name" value="MT-A70"/>
    <property type="match status" value="1"/>
</dbReference>
<evidence type="ECO:0000256" key="3">
    <source>
        <dbReference type="ARBA" id="ARBA00022679"/>
    </source>
</evidence>
<dbReference type="Proteomes" id="UP000182334">
    <property type="component" value="Chromosome I"/>
</dbReference>
<feature type="compositionally biased region" description="Polar residues" evidence="7">
    <location>
        <begin position="72"/>
        <end position="88"/>
    </location>
</feature>
<dbReference type="InterPro" id="IPR029063">
    <property type="entry name" value="SAM-dependent_MTases_sf"/>
</dbReference>
<dbReference type="PANTHER" id="PTHR12829:SF7">
    <property type="entry name" value="N6-ADENOSINE-METHYLTRANSFERASE CATALYTIC SUBUNIT"/>
    <property type="match status" value="1"/>
</dbReference>
<dbReference type="PROSITE" id="PS51143">
    <property type="entry name" value="MT_A70"/>
    <property type="match status" value="1"/>
</dbReference>
<evidence type="ECO:0000256" key="1">
    <source>
        <dbReference type="ARBA" id="ARBA00012160"/>
    </source>
</evidence>
<keyword evidence="3" id="KW-0808">Transferase</keyword>
<evidence type="ECO:0000313" key="9">
    <source>
        <dbReference type="Proteomes" id="UP000182334"/>
    </source>
</evidence>
<dbReference type="GO" id="GO:0036396">
    <property type="term" value="C:RNA N6-methyladenosine methyltransferase complex"/>
    <property type="evidence" value="ECO:0007669"/>
    <property type="project" value="TreeGrafter"/>
</dbReference>
<accession>A0A1L0B5Z6</accession>
<dbReference type="OrthoDB" id="10262526at2759"/>
<dbReference type="EMBL" id="LT635756">
    <property type="protein sequence ID" value="SGZ46263.1"/>
    <property type="molecule type" value="Genomic_DNA"/>
</dbReference>
<keyword evidence="4" id="KW-0949">S-adenosyl-L-methionine</keyword>
<dbReference type="SUPFAM" id="SSF53335">
    <property type="entry name" value="S-adenosyl-L-methionine-dependent methyltransferases"/>
    <property type="match status" value="1"/>
</dbReference>
<evidence type="ECO:0000256" key="4">
    <source>
        <dbReference type="ARBA" id="ARBA00022691"/>
    </source>
</evidence>
<proteinExistence type="inferred from homology"/>
<dbReference type="InterPro" id="IPR007757">
    <property type="entry name" value="MT-A70-like"/>
</dbReference>
<dbReference type="GO" id="GO:0001734">
    <property type="term" value="F:mRNA m(6)A methyltransferase activity"/>
    <property type="evidence" value="ECO:0007669"/>
    <property type="project" value="UniProtKB-EC"/>
</dbReference>
<dbReference type="GO" id="GO:0032259">
    <property type="term" value="P:methylation"/>
    <property type="evidence" value="ECO:0007669"/>
    <property type="project" value="UniProtKB-KW"/>
</dbReference>
<evidence type="ECO:0000256" key="5">
    <source>
        <dbReference type="ARBA" id="ARBA00048957"/>
    </source>
</evidence>
<evidence type="ECO:0000256" key="7">
    <source>
        <dbReference type="SAM" id="MobiDB-lite"/>
    </source>
</evidence>
<feature type="region of interest" description="Disordered" evidence="7">
    <location>
        <begin position="60"/>
        <end position="88"/>
    </location>
</feature>
<name>A0A1L0B5Z6_9ASCO</name>
<reference evidence="8 9" key="1">
    <citation type="submission" date="2016-10" db="EMBL/GenBank/DDBJ databases">
        <authorList>
            <person name="de Groot N.N."/>
        </authorList>
    </citation>
    <scope>NUCLEOTIDE SEQUENCE [LARGE SCALE GENOMIC DNA]</scope>
    <source>
        <strain evidence="8 9">CBS 141442</strain>
    </source>
</reference>
<dbReference type="EC" id="2.1.1.348" evidence="1"/>